<dbReference type="InterPro" id="IPR035974">
    <property type="entry name" value="Rap/Ran-GAP_sf"/>
</dbReference>
<comment type="caution">
    <text evidence="5">The sequence shown here is derived from an EMBL/GenBank/DDBJ whole genome shotgun (WGS) entry which is preliminary data.</text>
</comment>
<dbReference type="InterPro" id="IPR000331">
    <property type="entry name" value="Rap/Ran_GAP_dom"/>
</dbReference>
<feature type="compositionally biased region" description="Basic and acidic residues" evidence="3">
    <location>
        <begin position="464"/>
        <end position="479"/>
    </location>
</feature>
<feature type="region of interest" description="Disordered" evidence="3">
    <location>
        <begin position="464"/>
        <end position="483"/>
    </location>
</feature>
<feature type="compositionally biased region" description="Low complexity" evidence="3">
    <location>
        <begin position="379"/>
        <end position="393"/>
    </location>
</feature>
<feature type="region of interest" description="Disordered" evidence="3">
    <location>
        <begin position="743"/>
        <end position="764"/>
    </location>
</feature>
<feature type="compositionally biased region" description="Pro residues" evidence="3">
    <location>
        <begin position="1826"/>
        <end position="1835"/>
    </location>
</feature>
<feature type="compositionally biased region" description="Basic and acidic residues" evidence="3">
    <location>
        <begin position="173"/>
        <end position="195"/>
    </location>
</feature>
<sequence>MFSKKLHVDIKKSTLKIQDVKKDSATRFKHLKIVLENVDTDEAKGFFEGNFSHVYFILYDCFVSAEANLRQRELSFHIVHKAHREELEQVLHLLEKVLTLLPELLNRRWQCHSLARILQKLLHPGNSWKLRRQAIRYFILWYQALGENAPEHIHQMFASLVPGFPPHQASPYKCDRRTDGKKEKVAKTTNSEEKDKREFYDTQVGQSTFHDNGSNQCPISQVDGGPILPPQSGEKPLDNETVRFLEALLEFMVTQVVKVEWRDKSTRQHKTFQFLLERFKIAYLRHICPDFNDNFSLYKPNLELPTMRKPTNQNQNNYVLCKVALIKWIASFTHVARKDGLFAHLSQSTTPNEENTESELRRVSVYTQNSADSNLLSPESTSSQQDSQNQEDSAVSAMLVREVLYGNRDNVNFVHELYRQAFLLDFNHAGAIRKAIAVYKDWIQMNEIPPFMLEPLDGHKDRDLEESQKKDLSEMEKSPSDSYRQTRLRNDSYLGAIHRENLFIRAGLQNVLQIFITQASNVFFLENLGSNASLTLLEEQTDSCKRVLNVYRYVVMHSRLEPATWEQLLRVLLQITSLVLSEKSSRRKHQESIGGKLAPAIFQTLIVTWIKANLNVVISTQLWDQFLEVLTSLTQWEELIREWAKTLDTLTRVLARHVYNLDLNDLPLDRLSEQKSKKRRGVGSRAASTGSVQPPRKGSVDQENSAAPKECVVDHPMRDMRKVRPLPRSASDNTIYNVKTRAKLHRQRTHTVHSGIPDTNDASERRSVMAGGGVRGWLPDVAVVLWRRMLSALGDVNNIQDPVLHGQVMDYLVQLTQTLIKIRLNQGVSGDNQATPPAPELIPPLTVIAPWCFKAIQLPDQYESGKLAAYRLICLLTVQPLDISLPKQHLTLFYRAVHNGIASNDSKVLHVLVKYTGPRLFSLNLPGSSLLTLDYIHAANMILSNHDVEAPRMEAVSIIGSLLSLPVTMTRLPMLQPNGPDIVTMTCPEAKEHIVTILLRSCRREPTGIARCLALSSIAMFAYKELSYKTQHPRIPEAVTVLLLALRRMQGAERRRAGFCFPLMDQSSHATVAQVACDSLLLLCDKADVLLELYPNVPSKIIQILSDTLGRMTTRERRGPLTVSMLFCLGEWAMHLGPTVLLQVFQGKPLLMTLFTVLNNIVQNKIGKEFSKTVRSNQDDDGDFDPNITLDNLIDESSAKSPRKGNIQSVQLAAKMVLMHLINHLGHFPMGIGAARLSSLVVELDDVPGIDGDELSSAVFQAPNIQLLMLSNSIIMSLVELAALDAPGGGVTAGLTTAPSLVRVLLRDLAGKASWDSSILYSQPFIDDDLPLPFAKPVDWSVKLHTDDLNSVITPHNCTPRHTIRHREPHILPTFANAASDMDNLDDLLQYIGHTSPEVLTNPEVALNAPANPPQGHYLESETIATILNQRNTEQEHLNNWNQHISMSATAISPPSCRPPPAPFHHCRLLFSHLGLSGWELRKKLHLLAKNEKLLRELRNLDGQRSRETHKIAVIYVSQGQEDKNSILSNVTASKEYESFIARLAWEVELESHTGFLGGLVPGKASGVTAPYYATSFTEVLFHVATRMPSDSPESLLQKTRHLGNDEIHIVWSEHWRDYRRDIIPTEFCDVLIVIYPLKNKLYRIQISRKSEIPFFGPLFDECIVEDKVLPGLVRTTALAASRAKRSTLTLYQHYYEERARSIDTVMRNHKEATTFEEFTANVYSPVQPPSPFSAASSVSGSTTSVQSTASSNLAAALIDSHQGRSGLRSSSTASSDNRANRVSDGSRVWFSADTPESTAFHGISPRPVKKMSFKTGPKQRTNTQPTPPDSPRYK</sequence>
<feature type="region of interest" description="Disordered" evidence="3">
    <location>
        <begin position="209"/>
        <end position="235"/>
    </location>
</feature>
<dbReference type="InterPro" id="IPR046859">
    <property type="entry name" value="RGPA/RALGAPB_N"/>
</dbReference>
<protein>
    <recommendedName>
        <fullName evidence="4">Rap-GAP domain-containing protein</fullName>
    </recommendedName>
</protein>
<dbReference type="Gene3D" id="3.40.50.11210">
    <property type="entry name" value="Rap/Ran-GAP"/>
    <property type="match status" value="1"/>
</dbReference>
<dbReference type="Pfam" id="PF02145">
    <property type="entry name" value="Rap_GAP"/>
    <property type="match status" value="1"/>
</dbReference>
<name>A0AAW2GAG7_9HYME</name>
<evidence type="ECO:0000313" key="5">
    <source>
        <dbReference type="EMBL" id="KAL0124533.1"/>
    </source>
</evidence>
<keyword evidence="2" id="KW-0597">Phosphoprotein</keyword>
<proteinExistence type="predicted"/>
<dbReference type="GO" id="GO:0005634">
    <property type="term" value="C:nucleus"/>
    <property type="evidence" value="ECO:0007669"/>
    <property type="project" value="InterPro"/>
</dbReference>
<dbReference type="PANTHER" id="PTHR10063">
    <property type="entry name" value="TUBERIN"/>
    <property type="match status" value="1"/>
</dbReference>
<dbReference type="GO" id="GO:0005737">
    <property type="term" value="C:cytoplasm"/>
    <property type="evidence" value="ECO:0007669"/>
    <property type="project" value="TreeGrafter"/>
</dbReference>
<feature type="region of interest" description="Disordered" evidence="3">
    <location>
        <begin position="169"/>
        <end position="195"/>
    </location>
</feature>
<feature type="domain" description="Rap-GAP" evidence="4">
    <location>
        <begin position="1498"/>
        <end position="1706"/>
    </location>
</feature>
<evidence type="ECO:0000256" key="2">
    <source>
        <dbReference type="ARBA" id="ARBA00022553"/>
    </source>
</evidence>
<dbReference type="GO" id="GO:0005096">
    <property type="term" value="F:GTPase activator activity"/>
    <property type="evidence" value="ECO:0007669"/>
    <property type="project" value="UniProtKB-KW"/>
</dbReference>
<evidence type="ECO:0000313" key="6">
    <source>
        <dbReference type="Proteomes" id="UP001430953"/>
    </source>
</evidence>
<keyword evidence="1" id="KW-0343">GTPase activation</keyword>
<dbReference type="Proteomes" id="UP001430953">
    <property type="component" value="Unassembled WGS sequence"/>
</dbReference>
<evidence type="ECO:0000256" key="1">
    <source>
        <dbReference type="ARBA" id="ARBA00022468"/>
    </source>
</evidence>
<evidence type="ECO:0000256" key="3">
    <source>
        <dbReference type="SAM" id="MobiDB-lite"/>
    </source>
</evidence>
<gene>
    <name evidence="5" type="ORF">PUN28_006409</name>
</gene>
<dbReference type="SUPFAM" id="SSF48371">
    <property type="entry name" value="ARM repeat"/>
    <property type="match status" value="1"/>
</dbReference>
<keyword evidence="6" id="KW-1185">Reference proteome</keyword>
<organism evidence="5 6">
    <name type="scientific">Cardiocondyla obscurior</name>
    <dbReference type="NCBI Taxonomy" id="286306"/>
    <lineage>
        <taxon>Eukaryota</taxon>
        <taxon>Metazoa</taxon>
        <taxon>Ecdysozoa</taxon>
        <taxon>Arthropoda</taxon>
        <taxon>Hexapoda</taxon>
        <taxon>Insecta</taxon>
        <taxon>Pterygota</taxon>
        <taxon>Neoptera</taxon>
        <taxon>Endopterygota</taxon>
        <taxon>Hymenoptera</taxon>
        <taxon>Apocrita</taxon>
        <taxon>Aculeata</taxon>
        <taxon>Formicoidea</taxon>
        <taxon>Formicidae</taxon>
        <taxon>Myrmicinae</taxon>
        <taxon>Cardiocondyla</taxon>
    </lineage>
</organism>
<evidence type="ECO:0000259" key="4">
    <source>
        <dbReference type="PROSITE" id="PS50085"/>
    </source>
</evidence>
<feature type="region of interest" description="Disordered" evidence="3">
    <location>
        <begin position="372"/>
        <end position="393"/>
    </location>
</feature>
<dbReference type="GO" id="GO:0051056">
    <property type="term" value="P:regulation of small GTPase mediated signal transduction"/>
    <property type="evidence" value="ECO:0007669"/>
    <property type="project" value="InterPro"/>
</dbReference>
<feature type="region of interest" description="Disordered" evidence="3">
    <location>
        <begin position="672"/>
        <end position="711"/>
    </location>
</feature>
<dbReference type="SUPFAM" id="SSF111347">
    <property type="entry name" value="Rap/Ran-GAP"/>
    <property type="match status" value="1"/>
</dbReference>
<dbReference type="Pfam" id="PF20412">
    <property type="entry name" value="RALGAPB_N"/>
    <property type="match status" value="1"/>
</dbReference>
<dbReference type="EMBL" id="JADYXP020000005">
    <property type="protein sequence ID" value="KAL0124533.1"/>
    <property type="molecule type" value="Genomic_DNA"/>
</dbReference>
<accession>A0AAW2GAG7</accession>
<dbReference type="PANTHER" id="PTHR10063:SF11">
    <property type="entry name" value="RHO GTPASE-ACTIVATING PROTEIN CG5521-RELATED"/>
    <property type="match status" value="1"/>
</dbReference>
<dbReference type="PROSITE" id="PS50085">
    <property type="entry name" value="RAPGAP"/>
    <property type="match status" value="1"/>
</dbReference>
<reference evidence="5 6" key="1">
    <citation type="submission" date="2023-03" db="EMBL/GenBank/DDBJ databases">
        <title>High recombination rates correlate with genetic variation in Cardiocondyla obscurior ants.</title>
        <authorList>
            <person name="Errbii M."/>
        </authorList>
    </citation>
    <scope>NUCLEOTIDE SEQUENCE [LARGE SCALE GENOMIC DNA]</scope>
    <source>
        <strain evidence="5">Alpha-2009</strain>
        <tissue evidence="5">Whole body</tissue>
    </source>
</reference>
<dbReference type="FunFam" id="3.40.50.11210:FF:000001">
    <property type="entry name" value="Ral GTPase-activating protein subunit alpha-1 isoform 1"/>
    <property type="match status" value="1"/>
</dbReference>
<dbReference type="InterPro" id="IPR027107">
    <property type="entry name" value="Tuberin/Ral-act_asu"/>
</dbReference>
<dbReference type="InterPro" id="IPR016024">
    <property type="entry name" value="ARM-type_fold"/>
</dbReference>
<feature type="region of interest" description="Disordered" evidence="3">
    <location>
        <begin position="1762"/>
        <end position="1835"/>
    </location>
</feature>
<feature type="compositionally biased region" description="Low complexity" evidence="3">
    <location>
        <begin position="1764"/>
        <end position="1776"/>
    </location>
</feature>
<feature type="compositionally biased region" description="Polar residues" evidence="3">
    <location>
        <begin position="209"/>
        <end position="219"/>
    </location>
</feature>